<dbReference type="AlphaFoldDB" id="A0A3B0RPD8"/>
<gene>
    <name evidence="1" type="ORF">MNBD_ACTINO02-310</name>
</gene>
<dbReference type="EMBL" id="UOEK01000049">
    <property type="protein sequence ID" value="VAV93749.1"/>
    <property type="molecule type" value="Genomic_DNA"/>
</dbReference>
<name>A0A3B0RPD8_9ZZZZ</name>
<organism evidence="1">
    <name type="scientific">hydrothermal vent metagenome</name>
    <dbReference type="NCBI Taxonomy" id="652676"/>
    <lineage>
        <taxon>unclassified sequences</taxon>
        <taxon>metagenomes</taxon>
        <taxon>ecological metagenomes</taxon>
    </lineage>
</organism>
<accession>A0A3B0RPD8</accession>
<feature type="non-terminal residue" evidence="1">
    <location>
        <position position="50"/>
    </location>
</feature>
<proteinExistence type="predicted"/>
<reference evidence="1" key="1">
    <citation type="submission" date="2018-06" db="EMBL/GenBank/DDBJ databases">
        <authorList>
            <person name="Zhirakovskaya E."/>
        </authorList>
    </citation>
    <scope>NUCLEOTIDE SEQUENCE</scope>
</reference>
<evidence type="ECO:0000313" key="1">
    <source>
        <dbReference type="EMBL" id="VAV93749.1"/>
    </source>
</evidence>
<sequence length="50" mass="5733">MNALDKELRGSTRVVQFAGRLAGFDPGSGRRCWTRRYPYGQLELFCHDLS</sequence>
<protein>
    <submittedName>
        <fullName evidence="1">Uncharacterized protein</fullName>
    </submittedName>
</protein>